<evidence type="ECO:0000313" key="8">
    <source>
        <dbReference type="Proteomes" id="UP000065220"/>
    </source>
</evidence>
<comment type="similarity">
    <text evidence="1 5">Belongs to the bacterial ribosomal protein bL34 family.</text>
</comment>
<dbReference type="AlphaFoldDB" id="A0A120KL25"/>
<dbReference type="Proteomes" id="UP000065220">
    <property type="component" value="Chromosome"/>
</dbReference>
<dbReference type="PANTHER" id="PTHR14503">
    <property type="entry name" value="MITOCHONDRIAL RIBOSOMAL PROTEIN 34 FAMILY MEMBER"/>
    <property type="match status" value="1"/>
</dbReference>
<dbReference type="GO" id="GO:0003735">
    <property type="term" value="F:structural constituent of ribosome"/>
    <property type="evidence" value="ECO:0007669"/>
    <property type="project" value="InterPro"/>
</dbReference>
<proteinExistence type="inferred from homology"/>
<evidence type="ECO:0000256" key="2">
    <source>
        <dbReference type="ARBA" id="ARBA00022980"/>
    </source>
</evidence>
<reference evidence="8" key="1">
    <citation type="submission" date="2016-02" db="EMBL/GenBank/DDBJ databases">
        <authorList>
            <person name="Holder M.E."/>
            <person name="Ajami N.J."/>
            <person name="Petrosino J.F."/>
        </authorList>
    </citation>
    <scope>NUCLEOTIDE SEQUENCE [LARGE SCALE GENOMIC DNA]</scope>
    <source>
        <strain evidence="8">CCUG 36733</strain>
    </source>
</reference>
<dbReference type="OrthoDB" id="9804832at2"/>
<dbReference type="EMBL" id="CP014228">
    <property type="protein sequence ID" value="AMD87020.1"/>
    <property type="molecule type" value="Genomic_DNA"/>
</dbReference>
<gene>
    <name evidence="5" type="primary">rpmH</name>
    <name evidence="7" type="ORF">AXF14_04710</name>
</gene>
<organism evidence="7 8">
    <name type="scientific">Actinomyces radicidentis</name>
    <dbReference type="NCBI Taxonomy" id="111015"/>
    <lineage>
        <taxon>Bacteria</taxon>
        <taxon>Bacillati</taxon>
        <taxon>Actinomycetota</taxon>
        <taxon>Actinomycetes</taxon>
        <taxon>Actinomycetales</taxon>
        <taxon>Actinomycetaceae</taxon>
        <taxon>Actinomyces</taxon>
    </lineage>
</organism>
<evidence type="ECO:0000313" key="7">
    <source>
        <dbReference type="EMBL" id="AMD87020.1"/>
    </source>
</evidence>
<keyword evidence="8" id="KW-1185">Reference proteome</keyword>
<keyword evidence="3 5" id="KW-0687">Ribonucleoprotein</keyword>
<dbReference type="InterPro" id="IPR020939">
    <property type="entry name" value="Ribosomal_bL34_CS"/>
</dbReference>
<feature type="compositionally biased region" description="Basic residues" evidence="6">
    <location>
        <begin position="10"/>
        <end position="24"/>
    </location>
</feature>
<feature type="compositionally biased region" description="Basic residues" evidence="6">
    <location>
        <begin position="34"/>
        <end position="45"/>
    </location>
</feature>
<keyword evidence="2 5" id="KW-0689">Ribosomal protein</keyword>
<dbReference type="GO" id="GO:0006412">
    <property type="term" value="P:translation"/>
    <property type="evidence" value="ECO:0007669"/>
    <property type="project" value="UniProtKB-UniRule"/>
</dbReference>
<dbReference type="NCBIfam" id="TIGR01030">
    <property type="entry name" value="rpmH_bact"/>
    <property type="match status" value="1"/>
</dbReference>
<evidence type="ECO:0000256" key="5">
    <source>
        <dbReference type="HAMAP-Rule" id="MF_00391"/>
    </source>
</evidence>
<sequence length="45" mass="5251">MSKRTFQPNNRRRAKVHGFRKRMSSRAGRAVLASRRRKGRARLAA</sequence>
<dbReference type="PROSITE" id="PS00784">
    <property type="entry name" value="RIBOSOMAL_L34"/>
    <property type="match status" value="1"/>
</dbReference>
<dbReference type="FunFam" id="1.10.287.3980:FF:000001">
    <property type="entry name" value="Mitochondrial ribosomal protein L34"/>
    <property type="match status" value="1"/>
</dbReference>
<dbReference type="GO" id="GO:0005840">
    <property type="term" value="C:ribosome"/>
    <property type="evidence" value="ECO:0007669"/>
    <property type="project" value="UniProtKB-KW"/>
</dbReference>
<evidence type="ECO:0000256" key="1">
    <source>
        <dbReference type="ARBA" id="ARBA00010111"/>
    </source>
</evidence>
<dbReference type="KEGG" id="ard:AXF14_04710"/>
<protein>
    <recommendedName>
        <fullName evidence="4 5">Large ribosomal subunit protein bL34</fullName>
    </recommendedName>
</protein>
<dbReference type="GO" id="GO:1990904">
    <property type="term" value="C:ribonucleoprotein complex"/>
    <property type="evidence" value="ECO:0007669"/>
    <property type="project" value="UniProtKB-KW"/>
</dbReference>
<evidence type="ECO:0000256" key="6">
    <source>
        <dbReference type="SAM" id="MobiDB-lite"/>
    </source>
</evidence>
<dbReference type="STRING" id="111015.AXF14_04710"/>
<evidence type="ECO:0000256" key="3">
    <source>
        <dbReference type="ARBA" id="ARBA00023274"/>
    </source>
</evidence>
<dbReference type="Gene3D" id="1.10.287.3980">
    <property type="match status" value="1"/>
</dbReference>
<name>A0A120KL25_ACTRD</name>
<dbReference type="PANTHER" id="PTHR14503:SF4">
    <property type="entry name" value="LARGE RIBOSOMAL SUBUNIT PROTEIN BL34M"/>
    <property type="match status" value="1"/>
</dbReference>
<feature type="region of interest" description="Disordered" evidence="6">
    <location>
        <begin position="1"/>
        <end position="45"/>
    </location>
</feature>
<evidence type="ECO:0000256" key="4">
    <source>
        <dbReference type="ARBA" id="ARBA00035177"/>
    </source>
</evidence>
<dbReference type="RefSeq" id="WP_067941256.1">
    <property type="nucleotide sequence ID" value="NZ_CAUHMM010000061.1"/>
</dbReference>
<dbReference type="InterPro" id="IPR000271">
    <property type="entry name" value="Ribosomal_bL34"/>
</dbReference>
<dbReference type="Pfam" id="PF00468">
    <property type="entry name" value="Ribosomal_L34"/>
    <property type="match status" value="1"/>
</dbReference>
<accession>A0A120KL25</accession>
<dbReference type="HAMAP" id="MF_00391">
    <property type="entry name" value="Ribosomal_bL34"/>
    <property type="match status" value="1"/>
</dbReference>